<protein>
    <submittedName>
        <fullName evidence="2">Thyroxine 5'-deiodinase</fullName>
    </submittedName>
</protein>
<reference evidence="3" key="1">
    <citation type="journal article" date="2011" name="Genome Res.">
        <title>Phylogeny-wide analysis of social amoeba genomes highlights ancient origins for complex intercellular communication.</title>
        <authorList>
            <person name="Heidel A.J."/>
            <person name="Lawal H.M."/>
            <person name="Felder M."/>
            <person name="Schilde C."/>
            <person name="Helps N.R."/>
            <person name="Tunggal B."/>
            <person name="Rivero F."/>
            <person name="John U."/>
            <person name="Schleicher M."/>
            <person name="Eichinger L."/>
            <person name="Platzer M."/>
            <person name="Noegel A.A."/>
            <person name="Schaap P."/>
            <person name="Gloeckner G."/>
        </authorList>
    </citation>
    <scope>NUCLEOTIDE SEQUENCE [LARGE SCALE GENOMIC DNA]</scope>
    <source>
        <strain evidence="3">SH3</strain>
    </source>
</reference>
<dbReference type="RefSeq" id="XP_004352186.1">
    <property type="nucleotide sequence ID" value="XM_004352134.1"/>
</dbReference>
<dbReference type="EMBL" id="GL883025">
    <property type="protein sequence ID" value="EGG15861.1"/>
    <property type="molecule type" value="Genomic_DNA"/>
</dbReference>
<organism evidence="2 3">
    <name type="scientific">Cavenderia fasciculata</name>
    <name type="common">Slime mold</name>
    <name type="synonym">Dictyostelium fasciculatum</name>
    <dbReference type="NCBI Taxonomy" id="261658"/>
    <lineage>
        <taxon>Eukaryota</taxon>
        <taxon>Amoebozoa</taxon>
        <taxon>Evosea</taxon>
        <taxon>Eumycetozoa</taxon>
        <taxon>Dictyostelia</taxon>
        <taxon>Acytosteliales</taxon>
        <taxon>Cavenderiaceae</taxon>
        <taxon>Cavenderia</taxon>
    </lineage>
</organism>
<dbReference type="Proteomes" id="UP000007797">
    <property type="component" value="Unassembled WGS sequence"/>
</dbReference>
<keyword evidence="3" id="KW-1185">Reference proteome</keyword>
<sequence>MHPSDEWYVGGDEISLCHKQPTNMRQRFQIIKNFKDYCNDLTVPILVDLMDNNFQAGYDAVPERIFVIENNKTFSYVGGPGPFEFFPEQVKEYLDNRYNQQQQQQHTEDVTQQVKQ</sequence>
<evidence type="ECO:0000313" key="2">
    <source>
        <dbReference type="EMBL" id="EGG15861.1"/>
    </source>
</evidence>
<dbReference type="GO" id="GO:0004800">
    <property type="term" value="F:thyroxine 5'-deiodinase activity"/>
    <property type="evidence" value="ECO:0007669"/>
    <property type="project" value="InterPro"/>
</dbReference>
<dbReference type="AlphaFoldDB" id="F4Q7W1"/>
<dbReference type="OrthoDB" id="428577at2759"/>
<dbReference type="InterPro" id="IPR000643">
    <property type="entry name" value="Iodothyronine_deiodinase"/>
</dbReference>
<name>F4Q7W1_CACFS</name>
<evidence type="ECO:0000256" key="1">
    <source>
        <dbReference type="SAM" id="MobiDB-lite"/>
    </source>
</evidence>
<gene>
    <name evidence="2" type="primary">dio3</name>
    <name evidence="2" type="ORF">DFA_09530</name>
</gene>
<dbReference type="KEGG" id="dfa:DFA_09530"/>
<evidence type="ECO:0000313" key="3">
    <source>
        <dbReference type="Proteomes" id="UP000007797"/>
    </source>
</evidence>
<proteinExistence type="predicted"/>
<feature type="region of interest" description="Disordered" evidence="1">
    <location>
        <begin position="96"/>
        <end position="116"/>
    </location>
</feature>
<dbReference type="GeneID" id="14867948"/>
<dbReference type="PANTHER" id="PTHR11781">
    <property type="entry name" value="IODOTHYRONINE DEIODINASE"/>
    <property type="match status" value="1"/>
</dbReference>
<dbReference type="Gene3D" id="3.40.30.10">
    <property type="entry name" value="Glutaredoxin"/>
    <property type="match status" value="1"/>
</dbReference>
<dbReference type="OMA" id="AYEIPKH"/>
<dbReference type="PANTHER" id="PTHR11781:SF22">
    <property type="entry name" value="TYPE I IODOTHYRONINE DEIODINASE"/>
    <property type="match status" value="1"/>
</dbReference>
<accession>F4Q7W1</accession>
<dbReference type="Pfam" id="PF00837">
    <property type="entry name" value="T4_deiodinase"/>
    <property type="match status" value="1"/>
</dbReference>